<dbReference type="InterPro" id="IPR036927">
    <property type="entry name" value="Cyt_c_oxase-like_su1_sf"/>
</dbReference>
<feature type="transmembrane region" description="Helical" evidence="2">
    <location>
        <begin position="415"/>
        <end position="436"/>
    </location>
</feature>
<gene>
    <name evidence="3" type="ORF">C475_04531</name>
</gene>
<dbReference type="STRING" id="797114.C475_04531"/>
<name>M0D3Y7_9EURY</name>
<dbReference type="SUPFAM" id="SSF81442">
    <property type="entry name" value="Cytochrome c oxidase subunit I-like"/>
    <property type="match status" value="1"/>
</dbReference>
<dbReference type="Proteomes" id="UP000011626">
    <property type="component" value="Unassembled WGS sequence"/>
</dbReference>
<reference evidence="3 4" key="1">
    <citation type="journal article" date="2014" name="PLoS Genet.">
        <title>Phylogenetically driven sequencing of extremely halophilic archaea reveals strategies for static and dynamic osmo-response.</title>
        <authorList>
            <person name="Becker E.A."/>
            <person name="Seitzer P.M."/>
            <person name="Tritt A."/>
            <person name="Larsen D."/>
            <person name="Krusor M."/>
            <person name="Yao A.I."/>
            <person name="Wu D."/>
            <person name="Madern D."/>
            <person name="Eisen J.A."/>
            <person name="Darling A.E."/>
            <person name="Facciotti M.T."/>
        </authorList>
    </citation>
    <scope>NUCLEOTIDE SEQUENCE [LARGE SCALE GENOMIC DNA]</scope>
    <source>
        <strain evidence="3 4">2-9-1</strain>
    </source>
</reference>
<evidence type="ECO:0000313" key="3">
    <source>
        <dbReference type="EMBL" id="ELZ28874.1"/>
    </source>
</evidence>
<protein>
    <submittedName>
        <fullName evidence="3">Uncharacterized protein</fullName>
    </submittedName>
</protein>
<feature type="transmembrane region" description="Helical" evidence="2">
    <location>
        <begin position="386"/>
        <end position="409"/>
    </location>
</feature>
<feature type="transmembrane region" description="Helical" evidence="2">
    <location>
        <begin position="164"/>
        <end position="183"/>
    </location>
</feature>
<feature type="compositionally biased region" description="Gly residues" evidence="1">
    <location>
        <begin position="453"/>
        <end position="467"/>
    </location>
</feature>
<proteinExistence type="predicted"/>
<keyword evidence="2" id="KW-0812">Transmembrane</keyword>
<evidence type="ECO:0000313" key="4">
    <source>
        <dbReference type="Proteomes" id="UP000011626"/>
    </source>
</evidence>
<sequence length="475" mass="49585">MFDHNPTSSAVVRSGMSAIPGEVDTDRQPPMTVPLRHFLVGLALLLAGGVAGVLDAVGLLSGVSVLAHLHLLLAGWVCVTIMGAMVQFVPVWSNVALHSRRLATVQLWLVAVGVGGMAAAFATGALGWVHAFGGLALLGFWTFVYNVGRTLLDARPWGVTERHFAFALACFAAVPAMGFALAMDYSMPFLAASPVARYRLVGAHATLAVFGAVLTTVLGALYQLATMFTQTELHGVDVHLRRFEEAGYPVGVVALATGRLLGSAPLARVGGLLVAVALGGFAVVLARRLVETAVERTPMLSRYAVAAVAMAAWALFTGRAWLVDPLARSALLGGGPPHLLVFGVVGFVVLGTLYHVVPFIVWVHRYSDRLGYEPVPMIDDLYDDRVATADFVCVTLGATGLVLASALGLPTAVTAVSGALATVGFALFATNVLLVVREHSPRPLRAVLVSRLGDGGEPTGDSAGDGPGTAEDTVR</sequence>
<feature type="transmembrane region" description="Helical" evidence="2">
    <location>
        <begin position="342"/>
        <end position="365"/>
    </location>
</feature>
<dbReference type="PATRIC" id="fig|797114.5.peg.923"/>
<evidence type="ECO:0000256" key="2">
    <source>
        <dbReference type="SAM" id="Phobius"/>
    </source>
</evidence>
<feature type="region of interest" description="Disordered" evidence="1">
    <location>
        <begin position="451"/>
        <end position="475"/>
    </location>
</feature>
<feature type="transmembrane region" description="Helical" evidence="2">
    <location>
        <begin position="272"/>
        <end position="290"/>
    </location>
</feature>
<evidence type="ECO:0000256" key="1">
    <source>
        <dbReference type="SAM" id="MobiDB-lite"/>
    </source>
</evidence>
<comment type="caution">
    <text evidence="3">The sequence shown here is derived from an EMBL/GenBank/DDBJ whole genome shotgun (WGS) entry which is preliminary data.</text>
</comment>
<dbReference type="Gene3D" id="1.20.210.10">
    <property type="entry name" value="Cytochrome c oxidase-like, subunit I domain"/>
    <property type="match status" value="1"/>
</dbReference>
<dbReference type="AlphaFoldDB" id="M0D3Y7"/>
<keyword evidence="2" id="KW-1133">Transmembrane helix</keyword>
<dbReference type="EMBL" id="AOIU01000009">
    <property type="protein sequence ID" value="ELZ28874.1"/>
    <property type="molecule type" value="Genomic_DNA"/>
</dbReference>
<dbReference type="eggNOG" id="arCOG06270">
    <property type="taxonomic scope" value="Archaea"/>
</dbReference>
<feature type="transmembrane region" description="Helical" evidence="2">
    <location>
        <begin position="38"/>
        <end position="67"/>
    </location>
</feature>
<feature type="transmembrane region" description="Helical" evidence="2">
    <location>
        <begin position="203"/>
        <end position="225"/>
    </location>
</feature>
<keyword evidence="2" id="KW-0472">Membrane</keyword>
<accession>M0D3Y7</accession>
<keyword evidence="4" id="KW-1185">Reference proteome</keyword>
<feature type="transmembrane region" description="Helical" evidence="2">
    <location>
        <begin position="73"/>
        <end position="95"/>
    </location>
</feature>
<organism evidence="3 4">
    <name type="scientific">Halosimplex carlsbadense 2-9-1</name>
    <dbReference type="NCBI Taxonomy" id="797114"/>
    <lineage>
        <taxon>Archaea</taxon>
        <taxon>Methanobacteriati</taxon>
        <taxon>Methanobacteriota</taxon>
        <taxon>Stenosarchaea group</taxon>
        <taxon>Halobacteria</taxon>
        <taxon>Halobacteriales</taxon>
        <taxon>Haloarculaceae</taxon>
        <taxon>Halosimplex</taxon>
    </lineage>
</organism>
<feature type="transmembrane region" description="Helical" evidence="2">
    <location>
        <begin position="107"/>
        <end position="129"/>
    </location>
</feature>
<feature type="transmembrane region" description="Helical" evidence="2">
    <location>
        <begin position="302"/>
        <end position="322"/>
    </location>
</feature>